<dbReference type="GO" id="GO:0097237">
    <property type="term" value="P:cellular response to toxic substance"/>
    <property type="evidence" value="ECO:0007669"/>
    <property type="project" value="UniProtKB-ARBA"/>
</dbReference>
<comment type="caution">
    <text evidence="7">The sequence shown here is derived from an EMBL/GenBank/DDBJ whole genome shotgun (WGS) entry which is preliminary data.</text>
</comment>
<evidence type="ECO:0000256" key="1">
    <source>
        <dbReference type="ARBA" id="ARBA00009333"/>
    </source>
</evidence>
<evidence type="ECO:0000256" key="4">
    <source>
        <dbReference type="ARBA" id="ARBA00022857"/>
    </source>
</evidence>
<accession>A0A8S4C3A3</accession>
<name>A0A8S4C3A3_9ACAR</name>
<dbReference type="PRINTS" id="PR00368">
    <property type="entry name" value="FADPNR"/>
</dbReference>
<dbReference type="GO" id="GO:0004324">
    <property type="term" value="F:ferredoxin-NADP+ reductase activity"/>
    <property type="evidence" value="ECO:0007669"/>
    <property type="project" value="InterPro"/>
</dbReference>
<keyword evidence="3" id="KW-0274">FAD</keyword>
<dbReference type="SUPFAM" id="SSF51905">
    <property type="entry name" value="FAD/NAD(P)-binding domain"/>
    <property type="match status" value="1"/>
</dbReference>
<dbReference type="InterPro" id="IPR022890">
    <property type="entry name" value="Fd--NADP_Rdtase_type_2"/>
</dbReference>
<sequence>MFDIIIIGAGPSGLFSIFQAGMMGLSCAVIDALPSLGGQCNALYPEKPIYDIPAYPQILAQELIDQLYKQIEPFKPTFFLAQQALSIHRNEDQNFTVTTAANNKIEGRTIIIAAGGGSFGPNRPAIENILEFENKSVFYSVTKQEIFQDKKIVIAGGGDSAIDWSLSLSEIASKIYLVHRRNKFKATPESMKRIHAQIEEGKIELVIPYQLHKIYGQNGRLDTVEVIDFDNNIKLISTDYLLPFFGLSMNIGPILDWEIEIEDKHIKVDPSTMQTNIKGVFAVGDIINYPGKLKLILTGFAEATLACHSAYSIINNGAEVHFEYSTTKGIPNK</sequence>
<evidence type="ECO:0000313" key="8">
    <source>
        <dbReference type="Proteomes" id="UP000837675"/>
    </source>
</evidence>
<evidence type="ECO:0000256" key="2">
    <source>
        <dbReference type="ARBA" id="ARBA00022630"/>
    </source>
</evidence>
<keyword evidence="8" id="KW-1185">Reference proteome</keyword>
<feature type="domain" description="FAD/NAD(P)-binding" evidence="6">
    <location>
        <begin position="2"/>
        <end position="294"/>
    </location>
</feature>
<evidence type="ECO:0000256" key="3">
    <source>
        <dbReference type="ARBA" id="ARBA00022827"/>
    </source>
</evidence>
<comment type="similarity">
    <text evidence="1">Belongs to the class-II pyridine nucleotide-disulfide oxidoreductase family.</text>
</comment>
<dbReference type="InterPro" id="IPR023753">
    <property type="entry name" value="FAD/NAD-binding_dom"/>
</dbReference>
<protein>
    <submittedName>
        <fullName evidence="7">NAD(P)/FAD-dependent oxidoreductase</fullName>
    </submittedName>
</protein>
<reference evidence="7" key="1">
    <citation type="submission" date="2021-06" db="EMBL/GenBank/DDBJ databases">
        <authorList>
            <person name="Nardi T."/>
            <person name="Nardi T."/>
        </authorList>
    </citation>
    <scope>NUCLEOTIDE SEQUENCE</scope>
</reference>
<dbReference type="PANTHER" id="PTHR48105">
    <property type="entry name" value="THIOREDOXIN REDUCTASE 1-RELATED-RELATED"/>
    <property type="match status" value="1"/>
</dbReference>
<dbReference type="InterPro" id="IPR050097">
    <property type="entry name" value="Ferredoxin-NADP_redctase_2"/>
</dbReference>
<evidence type="ECO:0000256" key="5">
    <source>
        <dbReference type="ARBA" id="ARBA00023002"/>
    </source>
</evidence>
<keyword evidence="4" id="KW-0521">NADP</keyword>
<organism evidence="7 8">
    <name type="scientific">Hyalomma marginatum</name>
    <dbReference type="NCBI Taxonomy" id="34627"/>
    <lineage>
        <taxon>Eukaryota</taxon>
        <taxon>Metazoa</taxon>
        <taxon>Ecdysozoa</taxon>
        <taxon>Arthropoda</taxon>
        <taxon>Chelicerata</taxon>
        <taxon>Arachnida</taxon>
        <taxon>Acari</taxon>
        <taxon>Parasitiformes</taxon>
        <taxon>Ixodida</taxon>
        <taxon>Ixodoidea</taxon>
        <taxon>Ixodidae</taxon>
        <taxon>Hyalomminae</taxon>
        <taxon>Hyalomma</taxon>
    </lineage>
</organism>
<dbReference type="Proteomes" id="UP000837675">
    <property type="component" value="Unassembled WGS sequence"/>
</dbReference>
<dbReference type="InterPro" id="IPR036188">
    <property type="entry name" value="FAD/NAD-bd_sf"/>
</dbReference>
<evidence type="ECO:0000313" key="7">
    <source>
        <dbReference type="EMBL" id="CAG7597839.1"/>
    </source>
</evidence>
<dbReference type="PRINTS" id="PR00469">
    <property type="entry name" value="PNDRDTASEII"/>
</dbReference>
<dbReference type="EMBL" id="CAJVAF010000327">
    <property type="protein sequence ID" value="CAG7597839.1"/>
    <property type="molecule type" value="Genomic_DNA"/>
</dbReference>
<keyword evidence="2" id="KW-0285">Flavoprotein</keyword>
<dbReference type="Gene3D" id="3.50.50.60">
    <property type="entry name" value="FAD/NAD(P)-binding domain"/>
    <property type="match status" value="2"/>
</dbReference>
<proteinExistence type="inferred from homology"/>
<gene>
    <name evidence="7" type="ORF">MHYMCMPASI_00969</name>
</gene>
<evidence type="ECO:0000259" key="6">
    <source>
        <dbReference type="Pfam" id="PF07992"/>
    </source>
</evidence>
<dbReference type="AlphaFoldDB" id="A0A8S4C3A3"/>
<dbReference type="Pfam" id="PF07992">
    <property type="entry name" value="Pyr_redox_2"/>
    <property type="match status" value="1"/>
</dbReference>
<keyword evidence="5" id="KW-0560">Oxidoreductase</keyword>
<dbReference type="HAMAP" id="MF_01685">
    <property type="entry name" value="FENR2"/>
    <property type="match status" value="1"/>
</dbReference>